<dbReference type="Proteomes" id="UP001527090">
    <property type="component" value="Unassembled WGS sequence"/>
</dbReference>
<evidence type="ECO:0000313" key="2">
    <source>
        <dbReference type="EMBL" id="MCY9530574.1"/>
    </source>
</evidence>
<evidence type="ECO:0000256" key="1">
    <source>
        <dbReference type="SAM" id="MobiDB-lite"/>
    </source>
</evidence>
<feature type="region of interest" description="Disordered" evidence="1">
    <location>
        <begin position="29"/>
        <end position="70"/>
    </location>
</feature>
<comment type="caution">
    <text evidence="2">The sequence shown here is derived from an EMBL/GenBank/DDBJ whole genome shotgun (WGS) entry which is preliminary data.</text>
</comment>
<name>A0ABT4EA10_PAEAL</name>
<proteinExistence type="predicted"/>
<dbReference type="RefSeq" id="WP_268632329.1">
    <property type="nucleotide sequence ID" value="NZ_JAMDLY010000012.1"/>
</dbReference>
<sequence length="70" mass="7632">MGVYRDELVALNAIYKEQKRTNELLEQLLQHQKEGDSDASKGRSGRNTGKGTKQLPVSQVDSAEGDTGKG</sequence>
<accession>A0ABT4EA10</accession>
<feature type="compositionally biased region" description="Polar residues" evidence="1">
    <location>
        <begin position="45"/>
        <end position="61"/>
    </location>
</feature>
<dbReference type="EMBL" id="JAMDLY010000012">
    <property type="protein sequence ID" value="MCY9530574.1"/>
    <property type="molecule type" value="Genomic_DNA"/>
</dbReference>
<keyword evidence="3" id="KW-1185">Reference proteome</keyword>
<protein>
    <submittedName>
        <fullName evidence="2">YebO family protein</fullName>
    </submittedName>
</protein>
<gene>
    <name evidence="2" type="ORF">M5X04_14725</name>
</gene>
<feature type="compositionally biased region" description="Basic and acidic residues" evidence="1">
    <location>
        <begin position="31"/>
        <end position="41"/>
    </location>
</feature>
<organism evidence="2 3">
    <name type="scientific">Paenibacillus alvei</name>
    <name type="common">Bacillus alvei</name>
    <dbReference type="NCBI Taxonomy" id="44250"/>
    <lineage>
        <taxon>Bacteria</taxon>
        <taxon>Bacillati</taxon>
        <taxon>Bacillota</taxon>
        <taxon>Bacilli</taxon>
        <taxon>Bacillales</taxon>
        <taxon>Paenibacillaceae</taxon>
        <taxon>Paenibacillus</taxon>
    </lineage>
</organism>
<evidence type="ECO:0000313" key="3">
    <source>
        <dbReference type="Proteomes" id="UP001527090"/>
    </source>
</evidence>
<reference evidence="2 3" key="1">
    <citation type="submission" date="2022-05" db="EMBL/GenBank/DDBJ databases">
        <title>Genome Sequencing of Bee-Associated Microbes.</title>
        <authorList>
            <person name="Dunlap C."/>
        </authorList>
    </citation>
    <scope>NUCLEOTIDE SEQUENCE [LARGE SCALE GENOMIC DNA]</scope>
    <source>
        <strain evidence="2 3">NRRL NRS-750</strain>
    </source>
</reference>